<evidence type="ECO:0008006" key="4">
    <source>
        <dbReference type="Google" id="ProtNLM"/>
    </source>
</evidence>
<keyword evidence="1" id="KW-1133">Transmembrane helix</keyword>
<feature type="transmembrane region" description="Helical" evidence="1">
    <location>
        <begin position="112"/>
        <end position="131"/>
    </location>
</feature>
<keyword evidence="1" id="KW-0812">Transmembrane</keyword>
<keyword evidence="3" id="KW-1185">Reference proteome</keyword>
<keyword evidence="1" id="KW-0472">Membrane</keyword>
<proteinExistence type="predicted"/>
<evidence type="ECO:0000256" key="1">
    <source>
        <dbReference type="SAM" id="Phobius"/>
    </source>
</evidence>
<feature type="transmembrane region" description="Helical" evidence="1">
    <location>
        <begin position="43"/>
        <end position="65"/>
    </location>
</feature>
<name>A0ABS1VEG1_9ACTN</name>
<sequence>MAALIAGLLLGFVDSVVNHVPVFLGEVGTARAERGGWSQVAEFASLILDAGWVWAALAVLAGWLASRRVQPVAGLAWGAAAGGLSLLCATAAYYGTDLLFDGGSWWGWVTRYWLIGSVLLGPPLGVVGALIRRGGAIGVVAAIVVPVGAALQMVILPPPAESRMAEPIQWSVWVAAVVSVGLIARSGGRRPRKASALKST</sequence>
<reference evidence="2 3" key="1">
    <citation type="submission" date="2021-01" db="EMBL/GenBank/DDBJ databases">
        <title>Actinoplanes sp. nov. LDG1-01 isolated from lichen.</title>
        <authorList>
            <person name="Saeng-In P."/>
            <person name="Phongsopitanun W."/>
            <person name="Kanchanasin P."/>
            <person name="Yuki M."/>
            <person name="Kudo T."/>
            <person name="Ohkuma M."/>
            <person name="Tanasupawat S."/>
        </authorList>
    </citation>
    <scope>NUCLEOTIDE SEQUENCE [LARGE SCALE GENOMIC DNA]</scope>
    <source>
        <strain evidence="2 3">LDG1-01</strain>
    </source>
</reference>
<evidence type="ECO:0000313" key="2">
    <source>
        <dbReference type="EMBL" id="MBL7253069.1"/>
    </source>
</evidence>
<dbReference type="RefSeq" id="WP_202989406.1">
    <property type="nucleotide sequence ID" value="NZ_JAENHO010000001.1"/>
</dbReference>
<dbReference type="EMBL" id="JAENHO010000001">
    <property type="protein sequence ID" value="MBL7253069.1"/>
    <property type="molecule type" value="Genomic_DNA"/>
</dbReference>
<accession>A0ABS1VEG1</accession>
<comment type="caution">
    <text evidence="2">The sequence shown here is derived from an EMBL/GenBank/DDBJ whole genome shotgun (WGS) entry which is preliminary data.</text>
</comment>
<feature type="transmembrane region" description="Helical" evidence="1">
    <location>
        <begin position="167"/>
        <end position="184"/>
    </location>
</feature>
<dbReference type="Proteomes" id="UP000598996">
    <property type="component" value="Unassembled WGS sequence"/>
</dbReference>
<feature type="transmembrane region" description="Helical" evidence="1">
    <location>
        <begin position="72"/>
        <end position="92"/>
    </location>
</feature>
<evidence type="ECO:0000313" key="3">
    <source>
        <dbReference type="Proteomes" id="UP000598996"/>
    </source>
</evidence>
<feature type="transmembrane region" description="Helical" evidence="1">
    <location>
        <begin position="136"/>
        <end position="155"/>
    </location>
</feature>
<protein>
    <recommendedName>
        <fullName evidence="4">DUF998 domain-containing protein</fullName>
    </recommendedName>
</protein>
<gene>
    <name evidence="2" type="ORF">JKJ07_01965</name>
</gene>
<organism evidence="2 3">
    <name type="scientific">Paractinoplanes lichenicola</name>
    <dbReference type="NCBI Taxonomy" id="2802976"/>
    <lineage>
        <taxon>Bacteria</taxon>
        <taxon>Bacillati</taxon>
        <taxon>Actinomycetota</taxon>
        <taxon>Actinomycetes</taxon>
        <taxon>Micromonosporales</taxon>
        <taxon>Micromonosporaceae</taxon>
        <taxon>Paractinoplanes</taxon>
    </lineage>
</organism>